<dbReference type="SUPFAM" id="SSF52980">
    <property type="entry name" value="Restriction endonuclease-like"/>
    <property type="match status" value="1"/>
</dbReference>
<dbReference type="EMBL" id="CP035042">
    <property type="protein sequence ID" value="QHC49795.1"/>
    <property type="molecule type" value="Genomic_DNA"/>
</dbReference>
<dbReference type="InterPro" id="IPR007560">
    <property type="entry name" value="Restrct_endonuc_IV_Mrr"/>
</dbReference>
<feature type="domain" description="Restriction endonuclease type IV Mrr" evidence="2">
    <location>
        <begin position="7"/>
        <end position="116"/>
    </location>
</feature>
<dbReference type="RefSeq" id="WP_159551408.1">
    <property type="nucleotide sequence ID" value="NZ_CP035042.1"/>
</dbReference>
<reference evidence="3 4" key="1">
    <citation type="submission" date="2019-01" db="EMBL/GenBank/DDBJ databases">
        <title>Complete genome of a denitifying bacterium Halomons sp. BC-M4-5.</title>
        <authorList>
            <person name="Wang L."/>
            <person name="Shao Z."/>
        </authorList>
    </citation>
    <scope>NUCLEOTIDE SEQUENCE [LARGE SCALE GENOMIC DNA]</scope>
    <source>
        <strain evidence="3 4">BC-M4-5</strain>
    </source>
</reference>
<organism evidence="3 4">
    <name type="scientific">Billgrantia tianxiuensis</name>
    <dbReference type="NCBI Taxonomy" id="2497861"/>
    <lineage>
        <taxon>Bacteria</taxon>
        <taxon>Pseudomonadati</taxon>
        <taxon>Pseudomonadota</taxon>
        <taxon>Gammaproteobacteria</taxon>
        <taxon>Oceanospirillales</taxon>
        <taxon>Halomonadaceae</taxon>
        <taxon>Billgrantia</taxon>
    </lineage>
</organism>
<gene>
    <name evidence="3" type="ORF">EKK97_09510</name>
</gene>
<evidence type="ECO:0000313" key="4">
    <source>
        <dbReference type="Proteomes" id="UP000464013"/>
    </source>
</evidence>
<keyword evidence="4" id="KW-1185">Reference proteome</keyword>
<evidence type="ECO:0000259" key="2">
    <source>
        <dbReference type="Pfam" id="PF04471"/>
    </source>
</evidence>
<evidence type="ECO:0000256" key="1">
    <source>
        <dbReference type="SAM" id="MobiDB-lite"/>
    </source>
</evidence>
<evidence type="ECO:0000313" key="3">
    <source>
        <dbReference type="EMBL" id="QHC49795.1"/>
    </source>
</evidence>
<dbReference type="KEGG" id="htx:EKK97_09510"/>
<dbReference type="OrthoDB" id="6691177at2"/>
<feature type="region of interest" description="Disordered" evidence="1">
    <location>
        <begin position="149"/>
        <end position="170"/>
    </location>
</feature>
<dbReference type="Proteomes" id="UP000464013">
    <property type="component" value="Chromosome"/>
</dbReference>
<proteinExistence type="predicted"/>
<dbReference type="InterPro" id="IPR011335">
    <property type="entry name" value="Restrct_endonuc-II-like"/>
</dbReference>
<accession>A0A6I6SQL2</accession>
<dbReference type="GO" id="GO:0004519">
    <property type="term" value="F:endonuclease activity"/>
    <property type="evidence" value="ECO:0007669"/>
    <property type="project" value="InterPro"/>
</dbReference>
<dbReference type="GO" id="GO:0009307">
    <property type="term" value="P:DNA restriction-modification system"/>
    <property type="evidence" value="ECO:0007669"/>
    <property type="project" value="InterPro"/>
</dbReference>
<protein>
    <recommendedName>
        <fullName evidence="2">Restriction endonuclease type IV Mrr domain-containing protein</fullName>
    </recommendedName>
</protein>
<dbReference type="Pfam" id="PF04471">
    <property type="entry name" value="Mrr_cat"/>
    <property type="match status" value="1"/>
</dbReference>
<sequence>MFKTKPTWEQFEDLVRRILEANNFRIQSHLPRGDSGFDFLGILGNEQWAIEVKYYRTARARPSLIESAAARVVNNGLRGGAKKGMLVISSVLPTEMRLVLEDKFSISFADRTDLRNYASVSPALAEELDSLLEADPDLVRDLSDRKEAPWNRSRSINERQAPPSDTKGTELCTRLKDTKRGKQAWSQYEELCIDVLKYLFPNDLQGWHAQKRTDDGVSRYDFVCRVRPMTEFWSFLVEHLNSRYVIFEFKNYVGKIKQGQVLTTEKYLLERGLRKVAIVLTRAGADKNAFKMMQGAMREYGKLILVVDDKSLCRMLHMKEQGEDPTDYLFELADDFLLSLPR</sequence>
<dbReference type="AlphaFoldDB" id="A0A6I6SQL2"/>
<dbReference type="GO" id="GO:0003677">
    <property type="term" value="F:DNA binding"/>
    <property type="evidence" value="ECO:0007669"/>
    <property type="project" value="InterPro"/>
</dbReference>
<name>A0A6I6SQL2_9GAMM</name>